<dbReference type="GO" id="GO:0006508">
    <property type="term" value="P:proteolysis"/>
    <property type="evidence" value="ECO:0007669"/>
    <property type="project" value="UniProtKB-KW"/>
</dbReference>
<dbReference type="PRINTS" id="PR00932">
    <property type="entry name" value="AMINO1PTASE"/>
</dbReference>
<evidence type="ECO:0000256" key="2">
    <source>
        <dbReference type="ARBA" id="ARBA00008290"/>
    </source>
</evidence>
<organism evidence="11 12">
    <name type="scientific">Helicovermis profundi</name>
    <dbReference type="NCBI Taxonomy" id="3065157"/>
    <lineage>
        <taxon>Bacteria</taxon>
        <taxon>Bacillati</taxon>
        <taxon>Bacillota</taxon>
        <taxon>Clostridia</taxon>
        <taxon>Helicovermis</taxon>
    </lineage>
</organism>
<dbReference type="KEGG" id="hprf:HLPR_21680"/>
<evidence type="ECO:0000256" key="3">
    <source>
        <dbReference type="ARBA" id="ARBA00022438"/>
    </source>
</evidence>
<dbReference type="GO" id="GO:0008237">
    <property type="term" value="F:metallopeptidase activity"/>
    <property type="evidence" value="ECO:0007669"/>
    <property type="project" value="UniProtKB-KW"/>
</dbReference>
<dbReference type="PANTHER" id="PTHR28570:SF3">
    <property type="entry name" value="ASPARTYL AMINOPEPTIDASE"/>
    <property type="match status" value="1"/>
</dbReference>
<keyword evidence="5 9" id="KW-0479">Metal-binding</keyword>
<dbReference type="AlphaFoldDB" id="A0AAU9EGF2"/>
<dbReference type="EC" id="3.4.11.-" evidence="10"/>
<dbReference type="Proteomes" id="UP001321786">
    <property type="component" value="Chromosome"/>
</dbReference>
<dbReference type="InterPro" id="IPR001948">
    <property type="entry name" value="Peptidase_M18"/>
</dbReference>
<dbReference type="Pfam" id="PF02127">
    <property type="entry name" value="Peptidase_M18"/>
    <property type="match status" value="1"/>
</dbReference>
<dbReference type="Gene3D" id="3.40.630.10">
    <property type="entry name" value="Zn peptidases"/>
    <property type="match status" value="1"/>
</dbReference>
<dbReference type="InterPro" id="IPR023358">
    <property type="entry name" value="Peptidase_M18_dom2"/>
</dbReference>
<keyword evidence="6 9" id="KW-0378">Hydrolase</keyword>
<evidence type="ECO:0000256" key="6">
    <source>
        <dbReference type="ARBA" id="ARBA00022801"/>
    </source>
</evidence>
<evidence type="ECO:0000256" key="10">
    <source>
        <dbReference type="RuleBase" id="RU004387"/>
    </source>
</evidence>
<name>A0AAU9EGF2_9FIRM</name>
<comment type="similarity">
    <text evidence="2 9">Belongs to the peptidase M18 family.</text>
</comment>
<dbReference type="SUPFAM" id="SSF101821">
    <property type="entry name" value="Aminopeptidase/glucanase lid domain"/>
    <property type="match status" value="1"/>
</dbReference>
<accession>A0AAU9EGF2</accession>
<protein>
    <recommendedName>
        <fullName evidence="10">M18 family aminopeptidase</fullName>
        <ecNumber evidence="10">3.4.11.-</ecNumber>
    </recommendedName>
</protein>
<proteinExistence type="inferred from homology"/>
<dbReference type="SUPFAM" id="SSF53187">
    <property type="entry name" value="Zn-dependent exopeptidases"/>
    <property type="match status" value="1"/>
</dbReference>
<dbReference type="GO" id="GO:0005737">
    <property type="term" value="C:cytoplasm"/>
    <property type="evidence" value="ECO:0007669"/>
    <property type="project" value="UniProtKB-ARBA"/>
</dbReference>
<dbReference type="GO" id="GO:0004177">
    <property type="term" value="F:aminopeptidase activity"/>
    <property type="evidence" value="ECO:0007669"/>
    <property type="project" value="UniProtKB-KW"/>
</dbReference>
<dbReference type="NCBIfam" id="NF002759">
    <property type="entry name" value="PRK02813.1"/>
    <property type="match status" value="1"/>
</dbReference>
<dbReference type="FunFam" id="2.30.250.10:FF:000003">
    <property type="entry name" value="Probable M18 family aminopeptidase 2"/>
    <property type="match status" value="1"/>
</dbReference>
<dbReference type="GO" id="GO:0008270">
    <property type="term" value="F:zinc ion binding"/>
    <property type="evidence" value="ECO:0007669"/>
    <property type="project" value="InterPro"/>
</dbReference>
<dbReference type="EMBL" id="AP028654">
    <property type="protein sequence ID" value="BEP29837.1"/>
    <property type="molecule type" value="Genomic_DNA"/>
</dbReference>
<dbReference type="CDD" id="cd05658">
    <property type="entry name" value="M18_DAP"/>
    <property type="match status" value="1"/>
</dbReference>
<evidence type="ECO:0000256" key="4">
    <source>
        <dbReference type="ARBA" id="ARBA00022670"/>
    </source>
</evidence>
<evidence type="ECO:0000256" key="8">
    <source>
        <dbReference type="ARBA" id="ARBA00023049"/>
    </source>
</evidence>
<evidence type="ECO:0000256" key="7">
    <source>
        <dbReference type="ARBA" id="ARBA00022833"/>
    </source>
</evidence>
<keyword evidence="4 9" id="KW-0645">Protease</keyword>
<keyword evidence="12" id="KW-1185">Reference proteome</keyword>
<evidence type="ECO:0000256" key="5">
    <source>
        <dbReference type="ARBA" id="ARBA00022723"/>
    </source>
</evidence>
<evidence type="ECO:0000256" key="1">
    <source>
        <dbReference type="ARBA" id="ARBA00001947"/>
    </source>
</evidence>
<evidence type="ECO:0000313" key="12">
    <source>
        <dbReference type="Proteomes" id="UP001321786"/>
    </source>
</evidence>
<dbReference type="Gene3D" id="2.30.250.10">
    <property type="entry name" value="Aminopeptidase i, Domain 2"/>
    <property type="match status" value="1"/>
</dbReference>
<evidence type="ECO:0000256" key="9">
    <source>
        <dbReference type="RuleBase" id="RU004386"/>
    </source>
</evidence>
<sequence>MKKNSVKEFVNYIDIATTPIQAVSHSIDILKNNGFEQLNFNKKWNLVKGNKYFIRPYSTSLVAFSVGSEFSVNDGLKIITSHTDTPTYKIKPNPEINSSGYLKLNTEVYGGPIFNSWFDRPISLAGQIVLKSDNIFEPKIVEIDFRKPLLIIPSLAIHFNRKVNKGVEVNPQKDLLPLMKTIEKDFETKNYLMGLLAEQAGCEVDEILDFDLYLYVTEKAETVGLTEEFISSPRIDNLSMVFSSFEALINSKNSKGINIAVGFDNEEIGSTTKQGADSTIFRQIVERILLALEVKEEDKYNLFNKSFMISADGAHAVHPNVIEKNDITNFPLVNSGIAVKVSAKQSYATDSISSAIFSQICEKADVPFQKFVNRSDEPGGKTLGPIAGKYLPIKTIDVGLPMLSMHSARELMGAKDLIESIKIFKTFFEL</sequence>
<comment type="cofactor">
    <cofactor evidence="1 10">
        <name>Zn(2+)</name>
        <dbReference type="ChEBI" id="CHEBI:29105"/>
    </cofactor>
</comment>
<evidence type="ECO:0000313" key="11">
    <source>
        <dbReference type="EMBL" id="BEP29837.1"/>
    </source>
</evidence>
<dbReference type="PANTHER" id="PTHR28570">
    <property type="entry name" value="ASPARTYL AMINOPEPTIDASE"/>
    <property type="match status" value="1"/>
</dbReference>
<gene>
    <name evidence="11" type="ORF">HLPR_21680</name>
</gene>
<keyword evidence="3 9" id="KW-0031">Aminopeptidase</keyword>
<dbReference type="RefSeq" id="WP_338535448.1">
    <property type="nucleotide sequence ID" value="NZ_AP028654.1"/>
</dbReference>
<reference evidence="11 12" key="1">
    <citation type="submission" date="2023-08" db="EMBL/GenBank/DDBJ databases">
        <title>Helicovermis profunda gen. nov., sp. nov., a novel mesophilic, fermentative bacterium within the Bacillota from a deep-sea hydrothermal vent chimney.</title>
        <authorList>
            <person name="Miyazaki U."/>
            <person name="Mizutani D."/>
            <person name="Hashimoto Y."/>
            <person name="Tame A."/>
            <person name="Sawayama S."/>
            <person name="Miyazaki J."/>
            <person name="Takai K."/>
            <person name="Nakagawa S."/>
        </authorList>
    </citation>
    <scope>NUCLEOTIDE SEQUENCE [LARGE SCALE GENOMIC DNA]</scope>
    <source>
        <strain evidence="11 12">S502</strain>
    </source>
</reference>
<keyword evidence="8 9" id="KW-0482">Metalloprotease</keyword>
<keyword evidence="7 9" id="KW-0862">Zinc</keyword>